<organism evidence="1 2">
    <name type="scientific">Caenorhabditis briggsae</name>
    <dbReference type="NCBI Taxonomy" id="6238"/>
    <lineage>
        <taxon>Eukaryota</taxon>
        <taxon>Metazoa</taxon>
        <taxon>Ecdysozoa</taxon>
        <taxon>Nematoda</taxon>
        <taxon>Chromadorea</taxon>
        <taxon>Rhabditida</taxon>
        <taxon>Rhabditina</taxon>
        <taxon>Rhabditomorpha</taxon>
        <taxon>Rhabditoidea</taxon>
        <taxon>Rhabditidae</taxon>
        <taxon>Peloderinae</taxon>
        <taxon>Caenorhabditis</taxon>
    </lineage>
</organism>
<evidence type="ECO:0000313" key="2">
    <source>
        <dbReference type="Proteomes" id="UP000827892"/>
    </source>
</evidence>
<evidence type="ECO:0000313" key="1">
    <source>
        <dbReference type="EMBL" id="ULU08917.1"/>
    </source>
</evidence>
<dbReference type="EMBL" id="CP090892">
    <property type="protein sequence ID" value="ULU08917.1"/>
    <property type="molecule type" value="Genomic_DNA"/>
</dbReference>
<sequence length="90" mass="10129">MKFSVKNAKDDSVMVLVDCDSFMFKIKNPKSQKGLVTQQLQVLKKGEVMEVGLEFRSPDIPTIQSIIIVHQFILGTTFSTSINTSNVNFF</sequence>
<protein>
    <submittedName>
        <fullName evidence="1">Uncharacterized protein</fullName>
    </submittedName>
</protein>
<gene>
    <name evidence="1" type="ORF">L3Y34_019856</name>
</gene>
<name>A0AAE9DP81_CAEBR</name>
<reference evidence="1 2" key="1">
    <citation type="submission" date="2022-05" db="EMBL/GenBank/DDBJ databases">
        <title>Chromosome-level reference genomes for two strains of Caenorhabditis briggsae: an improved platform for comparative genomics.</title>
        <authorList>
            <person name="Stevens L."/>
            <person name="Andersen E.C."/>
        </authorList>
    </citation>
    <scope>NUCLEOTIDE SEQUENCE [LARGE SCALE GENOMIC DNA]</scope>
    <source>
        <strain evidence="1">QX1410_ONT</strain>
        <tissue evidence="1">Whole-organism</tissue>
    </source>
</reference>
<dbReference type="AlphaFoldDB" id="A0AAE9DP81"/>
<proteinExistence type="predicted"/>
<dbReference type="Proteomes" id="UP000827892">
    <property type="component" value="Chromosome II"/>
</dbReference>
<accession>A0AAE9DP81</accession>